<dbReference type="Proteomes" id="UP000269396">
    <property type="component" value="Unassembled WGS sequence"/>
</dbReference>
<protein>
    <submittedName>
        <fullName evidence="1">Uncharacterized protein</fullName>
    </submittedName>
</protein>
<reference evidence="1 2" key="1">
    <citation type="submission" date="2018-11" db="EMBL/GenBank/DDBJ databases">
        <authorList>
            <consortium name="Pathogen Informatics"/>
        </authorList>
    </citation>
    <scope>NUCLEOTIDE SEQUENCE [LARGE SCALE GENOMIC DNA]</scope>
    <source>
        <strain>Denwood</strain>
        <strain evidence="2">Zambia</strain>
    </source>
</reference>
<proteinExistence type="predicted"/>
<dbReference type="AlphaFoldDB" id="A0A3P7XWQ9"/>
<accession>A0A3P7XWQ9</accession>
<evidence type="ECO:0000313" key="1">
    <source>
        <dbReference type="EMBL" id="VDO79051.1"/>
    </source>
</evidence>
<dbReference type="EMBL" id="UZAL01001728">
    <property type="protein sequence ID" value="VDO79051.1"/>
    <property type="molecule type" value="Genomic_DNA"/>
</dbReference>
<evidence type="ECO:0000313" key="2">
    <source>
        <dbReference type="Proteomes" id="UP000269396"/>
    </source>
</evidence>
<sequence length="46" mass="5483">MISAFPIQIVEYHRVSLLAVVHRSLNLIHRYTVLKLEQWHRGQSKD</sequence>
<name>A0A3P7XWQ9_9TREM</name>
<gene>
    <name evidence="1" type="ORF">SMTD_LOCUS1535</name>
</gene>
<keyword evidence="2" id="KW-1185">Reference proteome</keyword>
<organism evidence="1 2">
    <name type="scientific">Schistosoma mattheei</name>
    <dbReference type="NCBI Taxonomy" id="31246"/>
    <lineage>
        <taxon>Eukaryota</taxon>
        <taxon>Metazoa</taxon>
        <taxon>Spiralia</taxon>
        <taxon>Lophotrochozoa</taxon>
        <taxon>Platyhelminthes</taxon>
        <taxon>Trematoda</taxon>
        <taxon>Digenea</taxon>
        <taxon>Strigeidida</taxon>
        <taxon>Schistosomatoidea</taxon>
        <taxon>Schistosomatidae</taxon>
        <taxon>Schistosoma</taxon>
    </lineage>
</organism>